<reference evidence="2" key="1">
    <citation type="submission" date="2023-06" db="EMBL/GenBank/DDBJ databases">
        <authorList>
            <person name="Zeman M."/>
            <person name="Kubasova T."/>
            <person name="Jahodarova E."/>
            <person name="Nykrynova M."/>
            <person name="Rychlik I."/>
        </authorList>
    </citation>
    <scope>NUCLEOTIDE SEQUENCE</scope>
    <source>
        <strain evidence="2">ET15</strain>
        <strain evidence="1">ET37</strain>
    </source>
</reference>
<organism evidence="2 4">
    <name type="scientific">Leyella lascolaii</name>
    <dbReference type="NCBI Taxonomy" id="1776379"/>
    <lineage>
        <taxon>Bacteria</taxon>
        <taxon>Pseudomonadati</taxon>
        <taxon>Bacteroidota</taxon>
        <taxon>Bacteroidia</taxon>
        <taxon>Bacteroidales</taxon>
        <taxon>Prevotellaceae</taxon>
        <taxon>Leyella</taxon>
    </lineage>
</organism>
<accession>A0AAW7JT04</accession>
<sequence>MSKSEISFSLFPHGYAQVRTWLMPFLLLVLSARAYAGSLPVIYIDTPGSSAITSRDKWTKGCRMRIVMPDGTEDFCSSDVDVKGRGHSTFTKPKKPYAIRLDGRHPLLGMAPGKRWALLANFMDHSLMRNMLALELARRTSLAWTPDCRQVDVVVNGQPQGCYLLCEQIRVARGRVEIDEKRGFLFELDSYDDGSPRFHTAHRRLPVNIKSPDPPISDMMEKARRMFDEIEQKLYSPHPDMNGIYDRYIDSTSFADWWLVHEIAQNAEPNGPRSCYMYCGEDGRLTAGPVWDFDLAFISVGVDAGGDLRPSRLNRKDVRLLTTDSLYNRNALWFDRLLSDPQFVALVRRRWQVLKAQIPDVIGCFDRWRAEMEPSALADERMWASLDPARFDTFVSFRSSCDNLRKTFLVRVSRMDALLSTL</sequence>
<dbReference type="InterPro" id="IPR014867">
    <property type="entry name" value="Spore_coat_CotH_CotH2/3/7"/>
</dbReference>
<gene>
    <name evidence="1" type="ORF">QVN81_12180</name>
    <name evidence="2" type="ORF">QVN84_11355</name>
</gene>
<keyword evidence="2" id="KW-0418">Kinase</keyword>
<dbReference type="RefSeq" id="WP_289826220.1">
    <property type="nucleotide sequence ID" value="NZ_JAUEIE010000018.1"/>
</dbReference>
<keyword evidence="2" id="KW-0808">Transferase</keyword>
<comment type="caution">
    <text evidence="2">The sequence shown here is derived from an EMBL/GenBank/DDBJ whole genome shotgun (WGS) entry which is preliminary data.</text>
</comment>
<dbReference type="AlphaFoldDB" id="A0AAW7JT04"/>
<evidence type="ECO:0000313" key="4">
    <source>
        <dbReference type="Proteomes" id="UP001168478"/>
    </source>
</evidence>
<evidence type="ECO:0000313" key="3">
    <source>
        <dbReference type="Proteomes" id="UP001167831"/>
    </source>
</evidence>
<dbReference type="Proteomes" id="UP001168478">
    <property type="component" value="Unassembled WGS sequence"/>
</dbReference>
<evidence type="ECO:0000313" key="1">
    <source>
        <dbReference type="EMBL" id="MDN0023765.1"/>
    </source>
</evidence>
<keyword evidence="3" id="KW-1185">Reference proteome</keyword>
<name>A0AAW7JT04_9BACT</name>
<dbReference type="Pfam" id="PF08757">
    <property type="entry name" value="CotH"/>
    <property type="match status" value="1"/>
</dbReference>
<dbReference type="Proteomes" id="UP001167831">
    <property type="component" value="Unassembled WGS sequence"/>
</dbReference>
<dbReference type="EMBL" id="JAUEIE010000018">
    <property type="protein sequence ID" value="MDN0023765.1"/>
    <property type="molecule type" value="Genomic_DNA"/>
</dbReference>
<dbReference type="EMBL" id="JAUEIF010000012">
    <property type="protein sequence ID" value="MDN0026110.1"/>
    <property type="molecule type" value="Genomic_DNA"/>
</dbReference>
<dbReference type="GO" id="GO:0016301">
    <property type="term" value="F:kinase activity"/>
    <property type="evidence" value="ECO:0007669"/>
    <property type="project" value="UniProtKB-KW"/>
</dbReference>
<protein>
    <submittedName>
        <fullName evidence="2">CotH kinase family protein</fullName>
    </submittedName>
</protein>
<reference evidence="2" key="2">
    <citation type="submission" date="2023-08" db="EMBL/GenBank/DDBJ databases">
        <title>Identification and characterization of horizontal gene transfer across gut microbiota members of farm animals based on homology search.</title>
        <authorList>
            <person name="Schwarzerova J."/>
            <person name="Nykrynova M."/>
            <person name="Jureckova K."/>
            <person name="Cejkova D."/>
            <person name="Rychlik I."/>
        </authorList>
    </citation>
    <scope>NUCLEOTIDE SEQUENCE</scope>
    <source>
        <strain evidence="2">ET15</strain>
        <strain evidence="1">ET37</strain>
    </source>
</reference>
<evidence type="ECO:0000313" key="2">
    <source>
        <dbReference type="EMBL" id="MDN0026110.1"/>
    </source>
</evidence>
<proteinExistence type="predicted"/>